<dbReference type="Pfam" id="PF00069">
    <property type="entry name" value="Pkinase"/>
    <property type="match status" value="1"/>
</dbReference>
<dbReference type="OrthoDB" id="9801841at2"/>
<feature type="domain" description="Protein kinase" evidence="3">
    <location>
        <begin position="1"/>
        <end position="274"/>
    </location>
</feature>
<evidence type="ECO:0000313" key="5">
    <source>
        <dbReference type="EMBL" id="ASJ71574.1"/>
    </source>
</evidence>
<dbReference type="InterPro" id="IPR029787">
    <property type="entry name" value="Nucleotide_cyclase"/>
</dbReference>
<dbReference type="NCBIfam" id="TIGR00254">
    <property type="entry name" value="GGDEF"/>
    <property type="match status" value="1"/>
</dbReference>
<dbReference type="InterPro" id="IPR041664">
    <property type="entry name" value="AAA_16"/>
</dbReference>
<protein>
    <submittedName>
        <fullName evidence="5">Phytochrome-like protein cph2</fullName>
    </submittedName>
</protein>
<dbReference type="GO" id="GO:0005524">
    <property type="term" value="F:ATP binding"/>
    <property type="evidence" value="ECO:0007669"/>
    <property type="project" value="InterPro"/>
</dbReference>
<dbReference type="SMART" id="SM00065">
    <property type="entry name" value="GAF"/>
    <property type="match status" value="1"/>
</dbReference>
<dbReference type="GO" id="GO:0004672">
    <property type="term" value="F:protein kinase activity"/>
    <property type="evidence" value="ECO:0007669"/>
    <property type="project" value="InterPro"/>
</dbReference>
<dbReference type="InterPro" id="IPR029016">
    <property type="entry name" value="GAF-like_dom_sf"/>
</dbReference>
<dbReference type="PROSITE" id="PS50011">
    <property type="entry name" value="PROTEIN_KINASE_DOM"/>
    <property type="match status" value="1"/>
</dbReference>
<dbReference type="PANTHER" id="PTHR43642:SF1">
    <property type="entry name" value="HYBRID SIGNAL TRANSDUCTION HISTIDINE KINASE G"/>
    <property type="match status" value="1"/>
</dbReference>
<dbReference type="InterPro" id="IPR011009">
    <property type="entry name" value="Kinase-like_dom_sf"/>
</dbReference>
<dbReference type="SUPFAM" id="SSF56112">
    <property type="entry name" value="Protein kinase-like (PK-like)"/>
    <property type="match status" value="1"/>
</dbReference>
<dbReference type="PROSITE" id="PS50887">
    <property type="entry name" value="GGDEF"/>
    <property type="match status" value="1"/>
</dbReference>
<dbReference type="Proteomes" id="UP000250079">
    <property type="component" value="Chromosome"/>
</dbReference>
<reference evidence="5 6" key="1">
    <citation type="submission" date="2016-12" db="EMBL/GenBank/DDBJ databases">
        <authorList>
            <person name="Song W.-J."/>
            <person name="Kurnit D.M."/>
        </authorList>
    </citation>
    <scope>NUCLEOTIDE SEQUENCE [LARGE SCALE GENOMIC DNA]</scope>
    <source>
        <strain evidence="5 6">IMCC3135</strain>
    </source>
</reference>
<evidence type="ECO:0000256" key="2">
    <source>
        <dbReference type="ARBA" id="ARBA00004167"/>
    </source>
</evidence>
<dbReference type="RefSeq" id="WP_088917000.1">
    <property type="nucleotide sequence ID" value="NZ_CP018632.1"/>
</dbReference>
<dbReference type="Gene3D" id="3.30.70.270">
    <property type="match status" value="1"/>
</dbReference>
<dbReference type="InterPro" id="IPR027417">
    <property type="entry name" value="P-loop_NTPase"/>
</dbReference>
<gene>
    <name evidence="5" type="primary">cph2_3</name>
    <name evidence="5" type="ORF">IMCC3135_07340</name>
</gene>
<dbReference type="SUPFAM" id="SSF55781">
    <property type="entry name" value="GAF domain-like"/>
    <property type="match status" value="1"/>
</dbReference>
<dbReference type="SMART" id="SM00267">
    <property type="entry name" value="GGDEF"/>
    <property type="match status" value="1"/>
</dbReference>
<keyword evidence="6" id="KW-1185">Reference proteome</keyword>
<comment type="cofactor">
    <cofactor evidence="1">
        <name>Mg(2+)</name>
        <dbReference type="ChEBI" id="CHEBI:18420"/>
    </cofactor>
</comment>
<dbReference type="SUPFAM" id="SSF52540">
    <property type="entry name" value="P-loop containing nucleoside triphosphate hydrolases"/>
    <property type="match status" value="1"/>
</dbReference>
<dbReference type="InterPro" id="IPR003018">
    <property type="entry name" value="GAF"/>
</dbReference>
<dbReference type="CDD" id="cd01949">
    <property type="entry name" value="GGDEF"/>
    <property type="match status" value="1"/>
</dbReference>
<dbReference type="Pfam" id="PF01590">
    <property type="entry name" value="GAF"/>
    <property type="match status" value="1"/>
</dbReference>
<dbReference type="EMBL" id="CP018632">
    <property type="protein sequence ID" value="ASJ71574.1"/>
    <property type="molecule type" value="Genomic_DNA"/>
</dbReference>
<dbReference type="SUPFAM" id="SSF55073">
    <property type="entry name" value="Nucleotide cyclase"/>
    <property type="match status" value="1"/>
</dbReference>
<dbReference type="Gene3D" id="3.30.450.40">
    <property type="match status" value="1"/>
</dbReference>
<evidence type="ECO:0000259" key="4">
    <source>
        <dbReference type="PROSITE" id="PS50887"/>
    </source>
</evidence>
<evidence type="ECO:0000313" key="6">
    <source>
        <dbReference type="Proteomes" id="UP000250079"/>
    </source>
</evidence>
<proteinExistence type="predicted"/>
<dbReference type="GO" id="GO:0016020">
    <property type="term" value="C:membrane"/>
    <property type="evidence" value="ECO:0007669"/>
    <property type="project" value="UniProtKB-SubCell"/>
</dbReference>
<evidence type="ECO:0000259" key="3">
    <source>
        <dbReference type="PROSITE" id="PS50011"/>
    </source>
</evidence>
<dbReference type="CDD" id="cd14014">
    <property type="entry name" value="STKc_PknB_like"/>
    <property type="match status" value="1"/>
</dbReference>
<dbReference type="SMART" id="SM00220">
    <property type="entry name" value="S_TKc"/>
    <property type="match status" value="1"/>
</dbReference>
<dbReference type="InterPro" id="IPR053159">
    <property type="entry name" value="Hybrid_Histidine_Kinase"/>
</dbReference>
<comment type="subcellular location">
    <subcellularLocation>
        <location evidence="2">Membrane</location>
        <topology evidence="2">Single-pass membrane protein</topology>
    </subcellularLocation>
</comment>
<dbReference type="InterPro" id="IPR043128">
    <property type="entry name" value="Rev_trsase/Diguanyl_cyclase"/>
</dbReference>
<name>A0A2Z2NWN9_9GAMM</name>
<dbReference type="Pfam" id="PF00990">
    <property type="entry name" value="GGDEF"/>
    <property type="match status" value="1"/>
</dbReference>
<organism evidence="5 6">
    <name type="scientific">Granulosicoccus antarcticus IMCC3135</name>
    <dbReference type="NCBI Taxonomy" id="1192854"/>
    <lineage>
        <taxon>Bacteria</taxon>
        <taxon>Pseudomonadati</taxon>
        <taxon>Pseudomonadota</taxon>
        <taxon>Gammaproteobacteria</taxon>
        <taxon>Chromatiales</taxon>
        <taxon>Granulosicoccaceae</taxon>
        <taxon>Granulosicoccus</taxon>
    </lineage>
</organism>
<feature type="domain" description="GGDEF" evidence="4">
    <location>
        <begin position="1529"/>
        <end position="1665"/>
    </location>
</feature>
<dbReference type="PANTHER" id="PTHR43642">
    <property type="entry name" value="HYBRID SIGNAL TRANSDUCTION HISTIDINE KINASE G"/>
    <property type="match status" value="1"/>
</dbReference>
<dbReference type="InterPro" id="IPR000160">
    <property type="entry name" value="GGDEF_dom"/>
</dbReference>
<sequence length="1678" mass="185775">MAPTPFNTVHDYSNESLNIDDEVLYRSSQTVVVRRQLGEGRSQVVKWAFGAGAVARLQRENTCLVLLEGIDGVMQLGESPQEQDSLYLEDNHGIELSEWLARSEITLGRKIQVALRLARIVARVHHNGVLHRDINPRNILVGDPDDRVVLIDFDLGCLASEAVSQGTASRELVGTLAYLAPEQSGRTGSTLDQRSDLYAVGATFYEIFCARPPFVETDALRLIHSHLAQVPTPPHTIDSQLPVALSRIVMRLLEKEPESRYQSADGLASDLQRLADAPNSTRAEDFILGNHDFGLRINPPAKPVGRSADLARTFEVFQGAMAGEGSVLLISGVPGVGKTAVVEGLRAEVEARNGYYVRGKFDQFRRDMDTDAVLSAFISLGRQLLAEPEAELQALRQQLREALGPNMHLMVDLNPEFATLFQIESRQASHMDPLVEGRRLIQGSLDMLRTICAAGRPVVMVLDELQWGTSAPISFLDNLVTAEPIAGLLLIGTYRDNEDEPTDHLAIHQAQWHRNKVAPQQIHLENLQDEDLALFLSQMLNLPTDTATELAEVLAPYTLGNPFDTVEFINILYTQKLLVHDEGWHWDIETIREAARNSEVRGLVEASLKRLPSGTVRLLRLMAYLGGEVERDLLLLASAESESGLELRLQPALDAGLVLQGSGRECSLRFLHARVQQASLGERKTDTKRRLHLLLARRLSLSDSYSTLAAEHYLIASSLINTVEEKVHAATLFHQAASNLLLINPVLVERLLDGGITLLDDRIGERQLDCDLKFELMCTQHTVLYSMGRLDDADSVYQRIVEIRVATLKIVDVSCVQISSLTNRGRAVEAVELGLSLMKTLGVIVPDQQALTEMVQITLKGFDVWIDHPQRKTDFDRAEITDPALIAVSRVIMRLMTPAFFSAPDLMAWLCIESRRIWSEHGPCGALVGPLAHCAPALIGPDNAYVIGHRVIEHVLEVAKIREFDVDVARAHYLYALSSGHWFDSLTSNADLARRTHESLVQRGDYQNACFCHIAMLSSAMDSSPSLDEHADEIAASSAFALRTCNDFAAAIFTQHDCWAEVLRGKQPVLQGSELEEYVRLEACRIEGFPIAVIYLYLLQAHLALMFNLPEQLARYSAVAMNFLPHIASSHTSVLGYLLRACALAREGAAQAHEDDPQFREFALCRQWICNRAADAPDNFEHLLHLVDAEAAWKGEDYQAAALAFDKARQMASTQPRAWQQAFIAERSAQFQHAYGVTGLSRDLLAEAHERYLLWGARQKVLQLEESHPWLGDKESASARTLLKPELLSAQTISTRSGNNIGTSVDAIDLLGILKASQALSSETSLDPLKTRITEILEALSGATSVSIILWHEDEQAWRLLPRAGSEGEKSLSVEEAGERNLLPLSAFRYFERTREMLVVDDAICDDRFSRDPYMRGLQHCSLMVMPLFSNGTVRAVLMLENNLSSSAFVADRLEAVNLVAGQLTVSLDNALLYASLERKVTERTEALAEANDRLESLSITDSLTGIANRRRFDQVLETECLRAQAKGSSIGLALIDIDEFKRYNDNYGHLYGDDALREVANALSGAARSDEDLVARYGGEEFVVVLPDTDMRGIARVAERMRAAVEKLQVLHEYSGHGFLSISAGVTAFVPSVGLNIEAEIDLADKALYLAKSRGRNRIVASDDDSDSDNQPVRKAS</sequence>
<dbReference type="KEGG" id="gai:IMCC3135_07340"/>
<dbReference type="Gene3D" id="1.10.510.10">
    <property type="entry name" value="Transferase(Phosphotransferase) domain 1"/>
    <property type="match status" value="1"/>
</dbReference>
<evidence type="ECO:0000256" key="1">
    <source>
        <dbReference type="ARBA" id="ARBA00001946"/>
    </source>
</evidence>
<dbReference type="Pfam" id="PF13191">
    <property type="entry name" value="AAA_16"/>
    <property type="match status" value="1"/>
</dbReference>
<dbReference type="InterPro" id="IPR000719">
    <property type="entry name" value="Prot_kinase_dom"/>
</dbReference>
<dbReference type="FunFam" id="3.30.70.270:FF:000001">
    <property type="entry name" value="Diguanylate cyclase domain protein"/>
    <property type="match status" value="1"/>
</dbReference>
<accession>A0A2Z2NWN9</accession>
<dbReference type="Gene3D" id="3.40.50.300">
    <property type="entry name" value="P-loop containing nucleotide triphosphate hydrolases"/>
    <property type="match status" value="1"/>
</dbReference>